<dbReference type="InterPro" id="IPR026506">
    <property type="entry name" value="GDPGP"/>
</dbReference>
<dbReference type="InterPro" id="IPR058866">
    <property type="entry name" value="GDPGP1_N"/>
</dbReference>
<protein>
    <submittedName>
        <fullName evidence="4">GDP-D-glucose phosphorylase 1</fullName>
    </submittedName>
</protein>
<gene>
    <name evidence="2" type="ORF">TCNE_LOCUS620</name>
</gene>
<keyword evidence="3" id="KW-1185">Reference proteome</keyword>
<feature type="domain" description="GDPGP1-like N-terminal" evidence="1">
    <location>
        <begin position="29"/>
        <end position="96"/>
    </location>
</feature>
<evidence type="ECO:0000313" key="2">
    <source>
        <dbReference type="EMBL" id="VDM24551.1"/>
    </source>
</evidence>
<dbReference type="GO" id="GO:0016787">
    <property type="term" value="F:hydrolase activity"/>
    <property type="evidence" value="ECO:0007669"/>
    <property type="project" value="UniProtKB-KW"/>
</dbReference>
<dbReference type="Proteomes" id="UP000050794">
    <property type="component" value="Unassembled WGS sequence"/>
</dbReference>
<evidence type="ECO:0000259" key="1">
    <source>
        <dbReference type="Pfam" id="PF26217"/>
    </source>
</evidence>
<evidence type="ECO:0000313" key="3">
    <source>
        <dbReference type="Proteomes" id="UP000050794"/>
    </source>
</evidence>
<reference evidence="2 3" key="2">
    <citation type="submission" date="2018-11" db="EMBL/GenBank/DDBJ databases">
        <authorList>
            <consortium name="Pathogen Informatics"/>
        </authorList>
    </citation>
    <scope>NUCLEOTIDE SEQUENCE [LARGE SCALE GENOMIC DNA]</scope>
</reference>
<dbReference type="GO" id="GO:0080048">
    <property type="term" value="F:GDP-D-glucose phosphorylase activity"/>
    <property type="evidence" value="ECO:0007669"/>
    <property type="project" value="UniProtKB-EC"/>
</dbReference>
<dbReference type="GO" id="GO:0005085">
    <property type="term" value="F:guanyl-nucleotide exchange factor activity"/>
    <property type="evidence" value="ECO:0007669"/>
    <property type="project" value="UniProtKB-KW"/>
</dbReference>
<dbReference type="Pfam" id="PF26217">
    <property type="entry name" value="GDPGP1_N"/>
    <property type="match status" value="1"/>
</dbReference>
<dbReference type="PANTHER" id="PTHR20884">
    <property type="entry name" value="GDP-D-GLUCOSE PHOSPHORYLASE 1"/>
    <property type="match status" value="1"/>
</dbReference>
<dbReference type="GO" id="GO:0005737">
    <property type="term" value="C:cytoplasm"/>
    <property type="evidence" value="ECO:0007669"/>
    <property type="project" value="UniProtKB-SubCell"/>
</dbReference>
<dbReference type="WBParaSite" id="TCNE_0000061901-mRNA-1">
    <property type="protein sequence ID" value="TCNE_0000061901-mRNA-1"/>
    <property type="gene ID" value="TCNE_0000061901"/>
</dbReference>
<dbReference type="AlphaFoldDB" id="A0A183TWK0"/>
<reference evidence="4" key="1">
    <citation type="submission" date="2016-06" db="UniProtKB">
        <authorList>
            <consortium name="WormBaseParasite"/>
        </authorList>
    </citation>
    <scope>IDENTIFICATION</scope>
</reference>
<evidence type="ECO:0000313" key="4">
    <source>
        <dbReference type="WBParaSite" id="TCNE_0000061901-mRNA-1"/>
    </source>
</evidence>
<dbReference type="GO" id="GO:0000166">
    <property type="term" value="F:nucleotide binding"/>
    <property type="evidence" value="ECO:0007669"/>
    <property type="project" value="UniProtKB-KW"/>
</dbReference>
<dbReference type="PANTHER" id="PTHR20884:SF8">
    <property type="entry name" value="GDP-D-GLUCOSE PHOSPHORYLASE 1"/>
    <property type="match status" value="1"/>
</dbReference>
<accession>A0A183TWK0</accession>
<dbReference type="EMBL" id="UYWY01000310">
    <property type="protein sequence ID" value="VDM24551.1"/>
    <property type="molecule type" value="Genomic_DNA"/>
</dbReference>
<sequence length="210" mass="23382">MAGLAKARIWPERDGKKCSEMSGTNRPLSSDPLDRHVVAVNSSPLEKGHSLVVPAINRCFSQVLTEVAVRIATDLMLLFDDDSFHVLFNSLLGQASKCEHVMGDIYVIRRPNWFISTIIFQPEVSKCADFLSSKEVAHNIFLSRAHPLRMSSGEWSEDRKQQLPLLVAAYILPRVSIAGAKPAVSFNPVTLELAGCLTAYTYRFFETISE</sequence>
<dbReference type="GO" id="GO:0006006">
    <property type="term" value="P:glucose metabolic process"/>
    <property type="evidence" value="ECO:0007669"/>
    <property type="project" value="TreeGrafter"/>
</dbReference>
<organism evidence="3 4">
    <name type="scientific">Toxocara canis</name>
    <name type="common">Canine roundworm</name>
    <dbReference type="NCBI Taxonomy" id="6265"/>
    <lineage>
        <taxon>Eukaryota</taxon>
        <taxon>Metazoa</taxon>
        <taxon>Ecdysozoa</taxon>
        <taxon>Nematoda</taxon>
        <taxon>Chromadorea</taxon>
        <taxon>Rhabditida</taxon>
        <taxon>Spirurina</taxon>
        <taxon>Ascaridomorpha</taxon>
        <taxon>Ascaridoidea</taxon>
        <taxon>Toxocaridae</taxon>
        <taxon>Toxocara</taxon>
    </lineage>
</organism>
<name>A0A183TWK0_TOXCA</name>
<proteinExistence type="predicted"/>